<evidence type="ECO:0000313" key="4">
    <source>
        <dbReference type="Proteomes" id="UP000316747"/>
    </source>
</evidence>
<feature type="compositionally biased region" description="Low complexity" evidence="2">
    <location>
        <begin position="1"/>
        <end position="14"/>
    </location>
</feature>
<organism evidence="3 4">
    <name type="scientific">Humibacillus xanthopallidus</name>
    <dbReference type="NCBI Taxonomy" id="412689"/>
    <lineage>
        <taxon>Bacteria</taxon>
        <taxon>Bacillati</taxon>
        <taxon>Actinomycetota</taxon>
        <taxon>Actinomycetes</taxon>
        <taxon>Micrococcales</taxon>
        <taxon>Intrasporangiaceae</taxon>
        <taxon>Humibacillus</taxon>
    </lineage>
</organism>
<proteinExistence type="predicted"/>
<reference evidence="3 4" key="1">
    <citation type="submission" date="2019-06" db="EMBL/GenBank/DDBJ databases">
        <title>Genome sequencing of plant associated microbes to promote plant fitness in Sorghum bicolor and Oryza sativa.</title>
        <authorList>
            <person name="Coleman-Derr D."/>
        </authorList>
    </citation>
    <scope>NUCLEOTIDE SEQUENCE [LARGE SCALE GENOMIC DNA]</scope>
    <source>
        <strain evidence="3 4">KV-663</strain>
    </source>
</reference>
<protein>
    <submittedName>
        <fullName evidence="3">Agmatine deiminase</fullName>
    </submittedName>
</protein>
<dbReference type="SUPFAM" id="SSF55909">
    <property type="entry name" value="Pentein"/>
    <property type="match status" value="1"/>
</dbReference>
<dbReference type="Pfam" id="PF04371">
    <property type="entry name" value="PAD_porph"/>
    <property type="match status" value="1"/>
</dbReference>
<comment type="caution">
    <text evidence="3">The sequence shown here is derived from an EMBL/GenBank/DDBJ whole genome shotgun (WGS) entry which is preliminary data.</text>
</comment>
<name>A0A543HUV9_9MICO</name>
<dbReference type="GO" id="GO:0047632">
    <property type="term" value="F:agmatine deiminase activity"/>
    <property type="evidence" value="ECO:0007669"/>
    <property type="project" value="TreeGrafter"/>
</dbReference>
<keyword evidence="4" id="KW-1185">Reference proteome</keyword>
<feature type="region of interest" description="Disordered" evidence="2">
    <location>
        <begin position="1"/>
        <end position="25"/>
    </location>
</feature>
<accession>A0A543HUV9</accession>
<dbReference type="AlphaFoldDB" id="A0A543HUV9"/>
<evidence type="ECO:0000256" key="1">
    <source>
        <dbReference type="ARBA" id="ARBA00022801"/>
    </source>
</evidence>
<sequence length="353" mass="38044">MSEAAGRPGPAGAPDRWRMPSETSRHDATWMAWPSQGYTLGETAEEVERARTTWAAVANAVADFEPVRMAVVPADLEVAERYLRGDVELVPTALDDAWMRDIGPTFVVSDHGTLGAVDWVFNGWGAQSWASWEHDAKVGAFVAGLAGAQLIDSPLVNEGGGIHVDGLGTVLLTETVQLDPGRNPGLTRADVEAELARTIGATAYVWLPRGLTRDYDEFGTRGHVDIVATIPSPGVVLLHDQQDPSHPDHAVSRQLREVLEDARDARGERFEVVGVPAPRTLADDEGPVDWSYLNHLVVNDGVIACTFGDEQDEASLGVLAEAYPGRRIVGIDARPLFDRGGGIHCITQQQPAL</sequence>
<gene>
    <name evidence="3" type="ORF">FBY41_2097</name>
</gene>
<evidence type="ECO:0000313" key="3">
    <source>
        <dbReference type="EMBL" id="TQM62070.1"/>
    </source>
</evidence>
<dbReference type="GO" id="GO:0004668">
    <property type="term" value="F:protein-arginine deiminase activity"/>
    <property type="evidence" value="ECO:0007669"/>
    <property type="project" value="InterPro"/>
</dbReference>
<dbReference type="Gene3D" id="3.75.10.10">
    <property type="entry name" value="L-arginine/glycine Amidinotransferase, Chain A"/>
    <property type="match status" value="1"/>
</dbReference>
<dbReference type="EMBL" id="VFPM01000002">
    <property type="protein sequence ID" value="TQM62070.1"/>
    <property type="molecule type" value="Genomic_DNA"/>
</dbReference>
<feature type="compositionally biased region" description="Basic and acidic residues" evidence="2">
    <location>
        <begin position="15"/>
        <end position="25"/>
    </location>
</feature>
<evidence type="ECO:0000256" key="2">
    <source>
        <dbReference type="SAM" id="MobiDB-lite"/>
    </source>
</evidence>
<dbReference type="Proteomes" id="UP000316747">
    <property type="component" value="Unassembled WGS sequence"/>
</dbReference>
<dbReference type="InterPro" id="IPR007466">
    <property type="entry name" value="Peptidyl-Arg-deiminase_porph"/>
</dbReference>
<dbReference type="PANTHER" id="PTHR31377:SF0">
    <property type="entry name" value="AGMATINE DEIMINASE-RELATED"/>
    <property type="match status" value="1"/>
</dbReference>
<dbReference type="GO" id="GO:0009446">
    <property type="term" value="P:putrescine biosynthetic process"/>
    <property type="evidence" value="ECO:0007669"/>
    <property type="project" value="InterPro"/>
</dbReference>
<dbReference type="PANTHER" id="PTHR31377">
    <property type="entry name" value="AGMATINE DEIMINASE-RELATED"/>
    <property type="match status" value="1"/>
</dbReference>
<keyword evidence="1" id="KW-0378">Hydrolase</keyword>
<dbReference type="RefSeq" id="WP_141844163.1">
    <property type="nucleotide sequence ID" value="NZ_VFPM01000002.1"/>
</dbReference>
<dbReference type="OrthoDB" id="9808013at2"/>